<dbReference type="EMBL" id="JACNJD010000107">
    <property type="protein sequence ID" value="MBC8176189.1"/>
    <property type="molecule type" value="Genomic_DNA"/>
</dbReference>
<dbReference type="Proteomes" id="UP000650524">
    <property type="component" value="Unassembled WGS sequence"/>
</dbReference>
<feature type="domain" description="4Fe-4S ferredoxin-type" evidence="4">
    <location>
        <begin position="187"/>
        <end position="216"/>
    </location>
</feature>
<feature type="domain" description="4Fe-4S ferredoxin-type" evidence="4">
    <location>
        <begin position="217"/>
        <end position="245"/>
    </location>
</feature>
<dbReference type="GO" id="GO:0051536">
    <property type="term" value="F:iron-sulfur cluster binding"/>
    <property type="evidence" value="ECO:0007669"/>
    <property type="project" value="UniProtKB-KW"/>
</dbReference>
<dbReference type="AlphaFoldDB" id="A0A8J6MZD0"/>
<reference evidence="5 6" key="1">
    <citation type="submission" date="2020-08" db="EMBL/GenBank/DDBJ databases">
        <title>Bridging the membrane lipid divide: bacteria of the FCB group superphylum have the potential to synthesize archaeal ether lipids.</title>
        <authorList>
            <person name="Villanueva L."/>
            <person name="Von Meijenfeldt F.A.B."/>
            <person name="Westbye A.B."/>
            <person name="Yadav S."/>
            <person name="Hopmans E.C."/>
            <person name="Dutilh B.E."/>
            <person name="Sinninghe Damste J.S."/>
        </authorList>
    </citation>
    <scope>NUCLEOTIDE SEQUENCE [LARGE SCALE GENOMIC DNA]</scope>
    <source>
        <strain evidence="5">NIOZ-UU27</strain>
    </source>
</reference>
<sequence>MSKVYWIKGRSRNAQKNILSKIDSLLGLEEMARLVVEEGSLTIKINLSELGYEHYLRPIVISTLFEKLRAMGVRVCVTDTCSLFKGSRFEGYEWNDTALVQGFSNGEIFDQQLMLAGGYSNEEGKFWPSEGEHLGGVELGSLLTDTGNVVVLSHVTAHPLLGLAGSIYNLGLGFLTKSGKLRVHACLEVGYDEQKCDNCRICLPFCPTGSISEGDGKILFDARTCNSCLGCLVSCPHGAFRVKAEGIPVFQESVVEAAHTATKNMRGNTFFISFLSSVTPQTDEYPYSDIPFIPDLGILASEDPVALDWATYQMIVSSPGVPGSIAQDLNMLEKGDDKIKAITGLTPEHMLEYAEEMNLGTRECEFLASG</sequence>
<evidence type="ECO:0000256" key="3">
    <source>
        <dbReference type="ARBA" id="ARBA00023014"/>
    </source>
</evidence>
<comment type="caution">
    <text evidence="5">The sequence shown here is derived from an EMBL/GenBank/DDBJ whole genome shotgun (WGS) entry which is preliminary data.</text>
</comment>
<dbReference type="InterPro" id="IPR007160">
    <property type="entry name" value="DUF362"/>
</dbReference>
<gene>
    <name evidence="5" type="ORF">H8E19_02195</name>
</gene>
<dbReference type="Gene3D" id="3.30.70.20">
    <property type="match status" value="1"/>
</dbReference>
<dbReference type="PROSITE" id="PS00198">
    <property type="entry name" value="4FE4S_FER_1"/>
    <property type="match status" value="1"/>
</dbReference>
<evidence type="ECO:0000259" key="4">
    <source>
        <dbReference type="PROSITE" id="PS51379"/>
    </source>
</evidence>
<evidence type="ECO:0000256" key="2">
    <source>
        <dbReference type="ARBA" id="ARBA00023004"/>
    </source>
</evidence>
<keyword evidence="3" id="KW-0411">Iron-sulfur</keyword>
<evidence type="ECO:0000313" key="5">
    <source>
        <dbReference type="EMBL" id="MBC8176189.1"/>
    </source>
</evidence>
<accession>A0A8J6MZD0</accession>
<dbReference type="InterPro" id="IPR017896">
    <property type="entry name" value="4Fe4S_Fe-S-bd"/>
</dbReference>
<evidence type="ECO:0000256" key="1">
    <source>
        <dbReference type="ARBA" id="ARBA00022723"/>
    </source>
</evidence>
<dbReference type="InterPro" id="IPR017900">
    <property type="entry name" value="4Fe4S_Fe_S_CS"/>
</dbReference>
<organism evidence="5 6">
    <name type="scientific">Candidatus Desulfacyla euxinica</name>
    <dbReference type="NCBI Taxonomy" id="2841693"/>
    <lineage>
        <taxon>Bacteria</taxon>
        <taxon>Deltaproteobacteria</taxon>
        <taxon>Candidatus Desulfacyla</taxon>
    </lineage>
</organism>
<dbReference type="GO" id="GO:0046872">
    <property type="term" value="F:metal ion binding"/>
    <property type="evidence" value="ECO:0007669"/>
    <property type="project" value="UniProtKB-KW"/>
</dbReference>
<proteinExistence type="predicted"/>
<name>A0A8J6MZD0_9DELT</name>
<dbReference type="Pfam" id="PF04015">
    <property type="entry name" value="DUF362"/>
    <property type="match status" value="1"/>
</dbReference>
<keyword evidence="2" id="KW-0408">Iron</keyword>
<dbReference type="SUPFAM" id="SSF54862">
    <property type="entry name" value="4Fe-4S ferredoxins"/>
    <property type="match status" value="1"/>
</dbReference>
<evidence type="ECO:0000313" key="6">
    <source>
        <dbReference type="Proteomes" id="UP000650524"/>
    </source>
</evidence>
<keyword evidence="1" id="KW-0479">Metal-binding</keyword>
<dbReference type="PROSITE" id="PS51379">
    <property type="entry name" value="4FE4S_FER_2"/>
    <property type="match status" value="2"/>
</dbReference>
<protein>
    <submittedName>
        <fullName evidence="5">DUF362 domain-containing protein</fullName>
    </submittedName>
</protein>